<proteinExistence type="inferred from homology"/>
<keyword evidence="2" id="KW-0408">Iron</keyword>
<reference evidence="3 4" key="1">
    <citation type="journal article" date="2016" name="Nat. Commun.">
        <title>Thousands of microbial genomes shed light on interconnected biogeochemical processes in an aquifer system.</title>
        <authorList>
            <person name="Anantharaman K."/>
            <person name="Brown C.T."/>
            <person name="Hug L.A."/>
            <person name="Sharon I."/>
            <person name="Castelle C.J."/>
            <person name="Probst A.J."/>
            <person name="Thomas B.C."/>
            <person name="Singh A."/>
            <person name="Wilkins M.J."/>
            <person name="Karaoz U."/>
            <person name="Brodie E.L."/>
            <person name="Williams K.H."/>
            <person name="Hubbard S.S."/>
            <person name="Banfield J.F."/>
        </authorList>
    </citation>
    <scope>NUCLEOTIDE SEQUENCE [LARGE SCALE GENOMIC DNA]</scope>
</reference>
<accession>A0A1F7TKI5</accession>
<dbReference type="Gene3D" id="3.90.45.10">
    <property type="entry name" value="Peptide deformylase"/>
    <property type="match status" value="1"/>
</dbReference>
<dbReference type="PANTHER" id="PTHR10458:SF22">
    <property type="entry name" value="PEPTIDE DEFORMYLASE"/>
    <property type="match status" value="1"/>
</dbReference>
<dbReference type="AlphaFoldDB" id="A0A1F7TKI5"/>
<dbReference type="HAMAP" id="MF_00163">
    <property type="entry name" value="Pep_deformylase"/>
    <property type="match status" value="1"/>
</dbReference>
<evidence type="ECO:0000313" key="3">
    <source>
        <dbReference type="EMBL" id="OGL66491.1"/>
    </source>
</evidence>
<name>A0A1F7TKI5_9BACT</name>
<comment type="cofactor">
    <cofactor evidence="2">
        <name>Fe(2+)</name>
        <dbReference type="ChEBI" id="CHEBI:29033"/>
    </cofactor>
    <text evidence="2">Binds 1 Fe(2+) ion.</text>
</comment>
<feature type="binding site" evidence="2">
    <location>
        <position position="134"/>
    </location>
    <ligand>
        <name>Fe cation</name>
        <dbReference type="ChEBI" id="CHEBI:24875"/>
    </ligand>
</feature>
<dbReference type="Pfam" id="PF01327">
    <property type="entry name" value="Pep_deformylase"/>
    <property type="match status" value="1"/>
</dbReference>
<dbReference type="NCBIfam" id="TIGR00079">
    <property type="entry name" value="pept_deformyl"/>
    <property type="match status" value="1"/>
</dbReference>
<gene>
    <name evidence="2" type="primary">def</name>
    <name evidence="3" type="ORF">A2856_02250</name>
</gene>
<comment type="function">
    <text evidence="2">Removes the formyl group from the N-terminal Met of newly synthesized proteins. Requires at least a dipeptide for an efficient rate of reaction. N-terminal L-methionine is a prerequisite for activity but the enzyme has broad specificity at other positions.</text>
</comment>
<dbReference type="GO" id="GO:0006412">
    <property type="term" value="P:translation"/>
    <property type="evidence" value="ECO:0007669"/>
    <property type="project" value="UniProtKB-UniRule"/>
</dbReference>
<dbReference type="Proteomes" id="UP000177885">
    <property type="component" value="Unassembled WGS sequence"/>
</dbReference>
<feature type="active site" evidence="2">
    <location>
        <position position="135"/>
    </location>
</feature>
<dbReference type="GO" id="GO:0046872">
    <property type="term" value="F:metal ion binding"/>
    <property type="evidence" value="ECO:0007669"/>
    <property type="project" value="UniProtKB-KW"/>
</dbReference>
<protein>
    <recommendedName>
        <fullName evidence="2">Peptide deformylase</fullName>
        <shortName evidence="2">PDF</shortName>
        <ecNumber evidence="2">3.5.1.88</ecNumber>
    </recommendedName>
    <alternativeName>
        <fullName evidence="2">Polypeptide deformylase</fullName>
    </alternativeName>
</protein>
<dbReference type="PANTHER" id="PTHR10458">
    <property type="entry name" value="PEPTIDE DEFORMYLASE"/>
    <property type="match status" value="1"/>
</dbReference>
<feature type="binding site" evidence="2">
    <location>
        <position position="138"/>
    </location>
    <ligand>
        <name>Fe cation</name>
        <dbReference type="ChEBI" id="CHEBI:24875"/>
    </ligand>
</feature>
<keyword evidence="2" id="KW-0479">Metal-binding</keyword>
<dbReference type="SUPFAM" id="SSF56420">
    <property type="entry name" value="Peptide deformylase"/>
    <property type="match status" value="1"/>
</dbReference>
<comment type="caution">
    <text evidence="3">The sequence shown here is derived from an EMBL/GenBank/DDBJ whole genome shotgun (WGS) entry which is preliminary data.</text>
</comment>
<dbReference type="NCBIfam" id="NF001159">
    <property type="entry name" value="PRK00150.1-3"/>
    <property type="match status" value="1"/>
</dbReference>
<dbReference type="GO" id="GO:0042586">
    <property type="term" value="F:peptide deformylase activity"/>
    <property type="evidence" value="ECO:0007669"/>
    <property type="project" value="UniProtKB-UniRule"/>
</dbReference>
<feature type="binding site" evidence="2">
    <location>
        <position position="92"/>
    </location>
    <ligand>
        <name>Fe cation</name>
        <dbReference type="ChEBI" id="CHEBI:24875"/>
    </ligand>
</feature>
<comment type="catalytic activity">
    <reaction evidence="2">
        <text>N-terminal N-formyl-L-methionyl-[peptide] + H2O = N-terminal L-methionyl-[peptide] + formate</text>
        <dbReference type="Rhea" id="RHEA:24420"/>
        <dbReference type="Rhea" id="RHEA-COMP:10639"/>
        <dbReference type="Rhea" id="RHEA-COMP:10640"/>
        <dbReference type="ChEBI" id="CHEBI:15377"/>
        <dbReference type="ChEBI" id="CHEBI:15740"/>
        <dbReference type="ChEBI" id="CHEBI:49298"/>
        <dbReference type="ChEBI" id="CHEBI:64731"/>
        <dbReference type="EC" id="3.5.1.88"/>
    </reaction>
</comment>
<dbReference type="InterPro" id="IPR036821">
    <property type="entry name" value="Peptide_deformylase_sf"/>
</dbReference>
<organism evidence="3 4">
    <name type="scientific">Candidatus Uhrbacteria bacterium RIFCSPHIGHO2_01_FULL_63_20</name>
    <dbReference type="NCBI Taxonomy" id="1802385"/>
    <lineage>
        <taxon>Bacteria</taxon>
        <taxon>Candidatus Uhriibacteriota</taxon>
    </lineage>
</organism>
<dbReference type="CDD" id="cd00487">
    <property type="entry name" value="Pep_deformylase"/>
    <property type="match status" value="1"/>
</dbReference>
<evidence type="ECO:0000256" key="1">
    <source>
        <dbReference type="ARBA" id="ARBA00010759"/>
    </source>
</evidence>
<dbReference type="EMBL" id="MGDT01000007">
    <property type="protein sequence ID" value="OGL66491.1"/>
    <property type="molecule type" value="Genomic_DNA"/>
</dbReference>
<dbReference type="STRING" id="1802385.A2856_02250"/>
<dbReference type="PRINTS" id="PR01576">
    <property type="entry name" value="PDEFORMYLASE"/>
</dbReference>
<dbReference type="InterPro" id="IPR023635">
    <property type="entry name" value="Peptide_deformylase"/>
</dbReference>
<dbReference type="EC" id="3.5.1.88" evidence="2"/>
<evidence type="ECO:0000256" key="2">
    <source>
        <dbReference type="HAMAP-Rule" id="MF_00163"/>
    </source>
</evidence>
<keyword evidence="2" id="KW-0378">Hydrolase</keyword>
<evidence type="ECO:0000313" key="4">
    <source>
        <dbReference type="Proteomes" id="UP000177885"/>
    </source>
</evidence>
<keyword evidence="2" id="KW-0648">Protein biosynthesis</keyword>
<sequence>MSHLRVLHDPEPTLREPSIEVPVSDIGSERLAKLAEDMVETMRLENGVGIAAPQVGVNERVIIVETGKGPEAFVNPRIIKRSFTKVDSEEGCLSVPGVFGIVKRHRKIRLEAFTQKGEKLSMDVDGFPAIIFQHEIDHLDGVLFVDRVVRYTQAPKL</sequence>
<dbReference type="PIRSF" id="PIRSF004749">
    <property type="entry name" value="Pep_def"/>
    <property type="match status" value="1"/>
</dbReference>
<comment type="similarity">
    <text evidence="1 2">Belongs to the polypeptide deformylase family.</text>
</comment>